<dbReference type="OrthoDB" id="10262323at2759"/>
<accession>A0A835IX71</accession>
<protein>
    <submittedName>
        <fullName evidence="1">Uncharacterized protein</fullName>
    </submittedName>
</protein>
<proteinExistence type="predicted"/>
<dbReference type="EMBL" id="JADFTS010000001">
    <property type="protein sequence ID" value="KAF9624267.1"/>
    <property type="molecule type" value="Genomic_DNA"/>
</dbReference>
<evidence type="ECO:0000313" key="2">
    <source>
        <dbReference type="Proteomes" id="UP000631114"/>
    </source>
</evidence>
<comment type="caution">
    <text evidence="1">The sequence shown here is derived from an EMBL/GenBank/DDBJ whole genome shotgun (WGS) entry which is preliminary data.</text>
</comment>
<reference evidence="1 2" key="1">
    <citation type="submission" date="2020-10" db="EMBL/GenBank/DDBJ databases">
        <title>The Coptis chinensis genome and diversification of protoberbering-type alkaloids.</title>
        <authorList>
            <person name="Wang B."/>
            <person name="Shu S."/>
            <person name="Song C."/>
            <person name="Liu Y."/>
        </authorList>
    </citation>
    <scope>NUCLEOTIDE SEQUENCE [LARGE SCALE GENOMIC DNA]</scope>
    <source>
        <strain evidence="1">HL-2020</strain>
        <tissue evidence="1">Leaf</tissue>
    </source>
</reference>
<organism evidence="1 2">
    <name type="scientific">Coptis chinensis</name>
    <dbReference type="NCBI Taxonomy" id="261450"/>
    <lineage>
        <taxon>Eukaryota</taxon>
        <taxon>Viridiplantae</taxon>
        <taxon>Streptophyta</taxon>
        <taxon>Embryophyta</taxon>
        <taxon>Tracheophyta</taxon>
        <taxon>Spermatophyta</taxon>
        <taxon>Magnoliopsida</taxon>
        <taxon>Ranunculales</taxon>
        <taxon>Ranunculaceae</taxon>
        <taxon>Coptidoideae</taxon>
        <taxon>Coptis</taxon>
    </lineage>
</organism>
<evidence type="ECO:0000313" key="1">
    <source>
        <dbReference type="EMBL" id="KAF9624267.1"/>
    </source>
</evidence>
<gene>
    <name evidence="1" type="ORF">IFM89_009175</name>
</gene>
<sequence length="91" mass="9884">MEPKIIHGEEVNILTSTLTKSSLRNNEYQKLGSYALIGTYQTRFGEDKTGDVVTVKEYKLKPIDDAGPVIDAGGIFSYARKTGMIPSAASS</sequence>
<keyword evidence="2" id="KW-1185">Reference proteome</keyword>
<name>A0A835IX71_9MAGN</name>
<dbReference type="Proteomes" id="UP000631114">
    <property type="component" value="Unassembled WGS sequence"/>
</dbReference>
<dbReference type="AlphaFoldDB" id="A0A835IX71"/>